<gene>
    <name evidence="2" type="ORF">J2Z37_000999</name>
</gene>
<dbReference type="InterPro" id="IPR057767">
    <property type="entry name" value="UGSC-like_dom"/>
</dbReference>
<accession>A0ABS4GLJ0</accession>
<reference evidence="2 3" key="1">
    <citation type="submission" date="2021-03" db="EMBL/GenBank/DDBJ databases">
        <title>Genomic Encyclopedia of Type Strains, Phase IV (KMG-IV): sequencing the most valuable type-strain genomes for metagenomic binning, comparative biology and taxonomic classification.</title>
        <authorList>
            <person name="Goeker M."/>
        </authorList>
    </citation>
    <scope>NUCLEOTIDE SEQUENCE [LARGE SCALE GENOMIC DNA]</scope>
    <source>
        <strain evidence="2 3">DSM 24738</strain>
    </source>
</reference>
<comment type="caution">
    <text evidence="2">The sequence shown here is derived from an EMBL/GenBank/DDBJ whole genome shotgun (WGS) entry which is preliminary data.</text>
</comment>
<sequence>MFEVYIPTGLAETKLKFPSPRLDTLDGKVLGLLDNGKWNSKKLLNEVQDILIKNYNIKDVIKWKKPNFSAPANRDMREEIAKKCDFVVSAIGD</sequence>
<evidence type="ECO:0000259" key="1">
    <source>
        <dbReference type="Pfam" id="PF24696"/>
    </source>
</evidence>
<organism evidence="2 3">
    <name type="scientific">Ammoniphilus resinae</name>
    <dbReference type="NCBI Taxonomy" id="861532"/>
    <lineage>
        <taxon>Bacteria</taxon>
        <taxon>Bacillati</taxon>
        <taxon>Bacillota</taxon>
        <taxon>Bacilli</taxon>
        <taxon>Bacillales</taxon>
        <taxon>Paenibacillaceae</taxon>
        <taxon>Aneurinibacillus group</taxon>
        <taxon>Ammoniphilus</taxon>
    </lineage>
</organism>
<keyword evidence="3" id="KW-1185">Reference proteome</keyword>
<name>A0ABS4GLJ0_9BACL</name>
<proteinExistence type="predicted"/>
<evidence type="ECO:0000313" key="3">
    <source>
        <dbReference type="Proteomes" id="UP001519343"/>
    </source>
</evidence>
<dbReference type="EMBL" id="JAGGKT010000002">
    <property type="protein sequence ID" value="MBP1931002.1"/>
    <property type="molecule type" value="Genomic_DNA"/>
</dbReference>
<dbReference type="Pfam" id="PF24696">
    <property type="entry name" value="UGSC"/>
    <property type="match status" value="1"/>
</dbReference>
<protein>
    <recommendedName>
        <fullName evidence="1">UGSC-like domain-containing protein</fullName>
    </recommendedName>
</protein>
<feature type="domain" description="UGSC-like" evidence="1">
    <location>
        <begin position="4"/>
        <end position="93"/>
    </location>
</feature>
<dbReference type="Proteomes" id="UP001519343">
    <property type="component" value="Unassembled WGS sequence"/>
</dbReference>
<evidence type="ECO:0000313" key="2">
    <source>
        <dbReference type="EMBL" id="MBP1931002.1"/>
    </source>
</evidence>